<gene>
    <name evidence="1" type="ORF">F5544_00915</name>
</gene>
<keyword evidence="2" id="KW-1185">Reference proteome</keyword>
<dbReference type="EMBL" id="CP046172">
    <property type="protein sequence ID" value="QIS08115.1"/>
    <property type="molecule type" value="Genomic_DNA"/>
</dbReference>
<sequence length="81" mass="9166">MTAAYEHMDFRELVGLLTEEEQEDLRPVVLRLVASHGRLVETKSEATPPRRRLSFEGIAEAAPDFAATSQEVLWRELGGRE</sequence>
<protein>
    <submittedName>
        <fullName evidence="1">Uncharacterized protein</fullName>
    </submittedName>
</protein>
<organism evidence="1 2">
    <name type="scientific">Nocardia arthritidis</name>
    <dbReference type="NCBI Taxonomy" id="228602"/>
    <lineage>
        <taxon>Bacteria</taxon>
        <taxon>Bacillati</taxon>
        <taxon>Actinomycetota</taxon>
        <taxon>Actinomycetes</taxon>
        <taxon>Mycobacteriales</taxon>
        <taxon>Nocardiaceae</taxon>
        <taxon>Nocardia</taxon>
    </lineage>
</organism>
<evidence type="ECO:0000313" key="2">
    <source>
        <dbReference type="Proteomes" id="UP000503540"/>
    </source>
</evidence>
<dbReference type="Proteomes" id="UP000503540">
    <property type="component" value="Chromosome"/>
</dbReference>
<evidence type="ECO:0000313" key="1">
    <source>
        <dbReference type="EMBL" id="QIS08115.1"/>
    </source>
</evidence>
<dbReference type="AlphaFoldDB" id="A0A6G9Y4F8"/>
<reference evidence="1 2" key="1">
    <citation type="journal article" date="2019" name="ACS Chem. Biol.">
        <title>Identification and Mobilization of a Cryptic Antibiotic Biosynthesis Gene Locus from a Human-Pathogenic Nocardia Isolate.</title>
        <authorList>
            <person name="Herisse M."/>
            <person name="Ishida K."/>
            <person name="Porter J.L."/>
            <person name="Howden B."/>
            <person name="Hertweck C."/>
            <person name="Stinear T.P."/>
            <person name="Pidot S.J."/>
        </authorList>
    </citation>
    <scope>NUCLEOTIDE SEQUENCE [LARGE SCALE GENOMIC DNA]</scope>
    <source>
        <strain evidence="1 2">AUSMDU00012717</strain>
    </source>
</reference>
<accession>A0A6G9Y4F8</accession>
<dbReference type="KEGG" id="nah:F5544_00915"/>
<dbReference type="RefSeq" id="WP_167471218.1">
    <property type="nucleotide sequence ID" value="NZ_CP046172.1"/>
</dbReference>
<proteinExistence type="predicted"/>
<name>A0A6G9Y4F8_9NOCA</name>